<organism evidence="1 2">
    <name type="scientific">Triticum urartu</name>
    <name type="common">Red wild einkorn</name>
    <name type="synonym">Crithodium urartu</name>
    <dbReference type="NCBI Taxonomy" id="4572"/>
    <lineage>
        <taxon>Eukaryota</taxon>
        <taxon>Viridiplantae</taxon>
        <taxon>Streptophyta</taxon>
        <taxon>Embryophyta</taxon>
        <taxon>Tracheophyta</taxon>
        <taxon>Spermatophyta</taxon>
        <taxon>Magnoliopsida</taxon>
        <taxon>Liliopsida</taxon>
        <taxon>Poales</taxon>
        <taxon>Poaceae</taxon>
        <taxon>BOP clade</taxon>
        <taxon>Pooideae</taxon>
        <taxon>Triticodae</taxon>
        <taxon>Triticeae</taxon>
        <taxon>Triticinae</taxon>
        <taxon>Triticum</taxon>
    </lineage>
</organism>
<reference evidence="1" key="3">
    <citation type="submission" date="2022-06" db="UniProtKB">
        <authorList>
            <consortium name="EnsemblPlants"/>
        </authorList>
    </citation>
    <scope>IDENTIFICATION</scope>
</reference>
<dbReference type="Gramene" id="TuG1812G0300004201.01.T01">
    <property type="protein sequence ID" value="TuG1812G0300004201.01.T01.cds473609"/>
    <property type="gene ID" value="TuG1812G0300004201.01"/>
</dbReference>
<accession>A0A8R7U042</accession>
<dbReference type="AlphaFoldDB" id="A0A8R7U042"/>
<reference evidence="1" key="2">
    <citation type="submission" date="2018-03" db="EMBL/GenBank/DDBJ databases">
        <title>The Triticum urartu genome reveals the dynamic nature of wheat genome evolution.</title>
        <authorList>
            <person name="Ling H."/>
            <person name="Ma B."/>
            <person name="Shi X."/>
            <person name="Liu H."/>
            <person name="Dong L."/>
            <person name="Sun H."/>
            <person name="Cao Y."/>
            <person name="Gao Q."/>
            <person name="Zheng S."/>
            <person name="Li Y."/>
            <person name="Yu Y."/>
            <person name="Du H."/>
            <person name="Qi M."/>
            <person name="Li Y."/>
            <person name="Yu H."/>
            <person name="Cui Y."/>
            <person name="Wang N."/>
            <person name="Chen C."/>
            <person name="Wu H."/>
            <person name="Zhao Y."/>
            <person name="Zhang J."/>
            <person name="Li Y."/>
            <person name="Zhou W."/>
            <person name="Zhang B."/>
            <person name="Hu W."/>
            <person name="Eijk M."/>
            <person name="Tang J."/>
            <person name="Witsenboer H."/>
            <person name="Zhao S."/>
            <person name="Li Z."/>
            <person name="Zhang A."/>
            <person name="Wang D."/>
            <person name="Liang C."/>
        </authorList>
    </citation>
    <scope>NUCLEOTIDE SEQUENCE [LARGE SCALE GENOMIC DNA]</scope>
    <source>
        <strain evidence="1">cv. G1812</strain>
    </source>
</reference>
<proteinExistence type="predicted"/>
<evidence type="ECO:0000313" key="1">
    <source>
        <dbReference type="EnsemblPlants" id="TuG1812G0300004201.01.T01.cds473609"/>
    </source>
</evidence>
<evidence type="ECO:0000313" key="2">
    <source>
        <dbReference type="Proteomes" id="UP000015106"/>
    </source>
</evidence>
<keyword evidence="2" id="KW-1185">Reference proteome</keyword>
<protein>
    <submittedName>
        <fullName evidence="1">Uncharacterized protein</fullName>
    </submittedName>
</protein>
<dbReference type="EnsemblPlants" id="TuG1812G0300004201.01.T01">
    <property type="protein sequence ID" value="TuG1812G0300004201.01.T01.cds473609"/>
    <property type="gene ID" value="TuG1812G0300004201.01"/>
</dbReference>
<name>A0A8R7U042_TRIUA</name>
<dbReference type="Proteomes" id="UP000015106">
    <property type="component" value="Chromosome 3"/>
</dbReference>
<reference evidence="2" key="1">
    <citation type="journal article" date="2013" name="Nature">
        <title>Draft genome of the wheat A-genome progenitor Triticum urartu.</title>
        <authorList>
            <person name="Ling H.Q."/>
            <person name="Zhao S."/>
            <person name="Liu D."/>
            <person name="Wang J."/>
            <person name="Sun H."/>
            <person name="Zhang C."/>
            <person name="Fan H."/>
            <person name="Li D."/>
            <person name="Dong L."/>
            <person name="Tao Y."/>
            <person name="Gao C."/>
            <person name="Wu H."/>
            <person name="Li Y."/>
            <person name="Cui Y."/>
            <person name="Guo X."/>
            <person name="Zheng S."/>
            <person name="Wang B."/>
            <person name="Yu K."/>
            <person name="Liang Q."/>
            <person name="Yang W."/>
            <person name="Lou X."/>
            <person name="Chen J."/>
            <person name="Feng M."/>
            <person name="Jian J."/>
            <person name="Zhang X."/>
            <person name="Luo G."/>
            <person name="Jiang Y."/>
            <person name="Liu J."/>
            <person name="Wang Z."/>
            <person name="Sha Y."/>
            <person name="Zhang B."/>
            <person name="Wu H."/>
            <person name="Tang D."/>
            <person name="Shen Q."/>
            <person name="Xue P."/>
            <person name="Zou S."/>
            <person name="Wang X."/>
            <person name="Liu X."/>
            <person name="Wang F."/>
            <person name="Yang Y."/>
            <person name="An X."/>
            <person name="Dong Z."/>
            <person name="Zhang K."/>
            <person name="Zhang X."/>
            <person name="Luo M.C."/>
            <person name="Dvorak J."/>
            <person name="Tong Y."/>
            <person name="Wang J."/>
            <person name="Yang H."/>
            <person name="Li Z."/>
            <person name="Wang D."/>
            <person name="Zhang A."/>
            <person name="Wang J."/>
        </authorList>
    </citation>
    <scope>NUCLEOTIDE SEQUENCE</scope>
    <source>
        <strain evidence="2">cv. G1812</strain>
    </source>
</reference>
<sequence>MIPPYFFDFFTTGSTLDTRSAASTNPLPAASGAAGSPRNTCLAGMAVHCSHARARLPTPPSVVYWHGGLL</sequence>